<organism evidence="2 3">
    <name type="scientific">Echinicola strongylocentroti</name>
    <dbReference type="NCBI Taxonomy" id="1795355"/>
    <lineage>
        <taxon>Bacteria</taxon>
        <taxon>Pseudomonadati</taxon>
        <taxon>Bacteroidota</taxon>
        <taxon>Cytophagia</taxon>
        <taxon>Cytophagales</taxon>
        <taxon>Cyclobacteriaceae</taxon>
        <taxon>Echinicola</taxon>
    </lineage>
</organism>
<dbReference type="InterPro" id="IPR035093">
    <property type="entry name" value="RelE/ParE_toxin_dom_sf"/>
</dbReference>
<sequence>MAKYRLSNEAKNNLIRIHHYGVKKFGMTQADEYFASFFKYFEIIAQRPFSFESVDYIKNDYRRCVCGVDSIYFKVNEEIVEIMAILGRQDLNEKL</sequence>
<name>A0A2Z4IFL2_9BACT</name>
<keyword evidence="1" id="KW-1277">Toxin-antitoxin system</keyword>
<accession>A0A2Z4IFL2</accession>
<evidence type="ECO:0000256" key="1">
    <source>
        <dbReference type="ARBA" id="ARBA00022649"/>
    </source>
</evidence>
<dbReference type="OrthoDB" id="516834at2"/>
<proteinExistence type="predicted"/>
<protein>
    <submittedName>
        <fullName evidence="2">Type II toxin-antitoxin system RelE/ParE family toxin</fullName>
    </submittedName>
</protein>
<keyword evidence="3" id="KW-1185">Reference proteome</keyword>
<dbReference type="RefSeq" id="WP_112782967.1">
    <property type="nucleotide sequence ID" value="NZ_CP030041.1"/>
</dbReference>
<dbReference type="Pfam" id="PF05016">
    <property type="entry name" value="ParE_toxin"/>
    <property type="match status" value="1"/>
</dbReference>
<dbReference type="EMBL" id="CP030041">
    <property type="protein sequence ID" value="AWW29569.1"/>
    <property type="molecule type" value="Genomic_DNA"/>
</dbReference>
<evidence type="ECO:0000313" key="2">
    <source>
        <dbReference type="EMBL" id="AWW29569.1"/>
    </source>
</evidence>
<dbReference type="InterPro" id="IPR007712">
    <property type="entry name" value="RelE/ParE_toxin"/>
</dbReference>
<dbReference type="AlphaFoldDB" id="A0A2Z4IFL2"/>
<reference evidence="2 3" key="1">
    <citation type="submission" date="2018-06" db="EMBL/GenBank/DDBJ databases">
        <title>Echinicola strongylocentroti sp. nov., isolated from a sea urchin Strongylocentrotus intermedius.</title>
        <authorList>
            <person name="Bae S.S."/>
        </authorList>
    </citation>
    <scope>NUCLEOTIDE SEQUENCE [LARGE SCALE GENOMIC DNA]</scope>
    <source>
        <strain evidence="2 3">MEBiC08714</strain>
    </source>
</reference>
<dbReference type="Gene3D" id="3.30.2310.20">
    <property type="entry name" value="RelE-like"/>
    <property type="match status" value="1"/>
</dbReference>
<dbReference type="KEGG" id="est:DN752_05195"/>
<dbReference type="Proteomes" id="UP000248688">
    <property type="component" value="Chromosome"/>
</dbReference>
<evidence type="ECO:0000313" key="3">
    <source>
        <dbReference type="Proteomes" id="UP000248688"/>
    </source>
</evidence>
<gene>
    <name evidence="2" type="ORF">DN752_05195</name>
</gene>